<dbReference type="InterPro" id="IPR029063">
    <property type="entry name" value="SAM-dependent_MTases_sf"/>
</dbReference>
<dbReference type="GO" id="GO:0005737">
    <property type="term" value="C:cytoplasm"/>
    <property type="evidence" value="ECO:0007669"/>
    <property type="project" value="TreeGrafter"/>
</dbReference>
<accession>A0A8J9Z6Y1</accession>
<dbReference type="GO" id="GO:0030731">
    <property type="term" value="F:guanidinoacetate N-methyltransferase activity"/>
    <property type="evidence" value="ECO:0007669"/>
    <property type="project" value="TreeGrafter"/>
</dbReference>
<gene>
    <name evidence="1" type="primary">GAMT</name>
    <name evidence="1" type="ORF">BLAG_LOCUS10093</name>
</gene>
<protein>
    <submittedName>
        <fullName evidence="1">GAMT protein</fullName>
    </submittedName>
</protein>
<dbReference type="Proteomes" id="UP000838412">
    <property type="component" value="Chromosome 17"/>
</dbReference>
<dbReference type="OrthoDB" id="19014at2759"/>
<dbReference type="PANTHER" id="PTHR32379:SF1">
    <property type="entry name" value="GUANIDINOACETATE N-METHYLTRANSFERASE"/>
    <property type="match status" value="1"/>
</dbReference>
<name>A0A8J9Z6Y1_BRALA</name>
<dbReference type="GO" id="GO:0005634">
    <property type="term" value="C:nucleus"/>
    <property type="evidence" value="ECO:0007669"/>
    <property type="project" value="TreeGrafter"/>
</dbReference>
<dbReference type="InterPro" id="IPR051038">
    <property type="entry name" value="RMT2/GAMT_Mtase"/>
</dbReference>
<dbReference type="Gene3D" id="3.40.50.150">
    <property type="entry name" value="Vaccinia Virus protein VP39"/>
    <property type="match status" value="1"/>
</dbReference>
<sequence length="180" mass="20268">MLNATSVCIICSKIGPKNTNTRHAFRFLTLGGVLTYCNLSPWGELLKEKYDNIETMFKALGGPFSETQISHLVNAGFRKENISWEVITIQLPSDPRKYQFPLMIAPKEQQVSRQPLFGHPDDVSGPSKLITCDHSFHSWHTRSPQDLDVGKTVLPGDTHQSAEMAWDQDRQSSYVTCMKG</sequence>
<keyword evidence="2" id="KW-1185">Reference proteome</keyword>
<dbReference type="PANTHER" id="PTHR32379">
    <property type="entry name" value="GUANIDINOACETATE N-METHYLTRANSFERASE"/>
    <property type="match status" value="1"/>
</dbReference>
<dbReference type="AlphaFoldDB" id="A0A8J9Z6Y1"/>
<dbReference type="GO" id="GO:0006601">
    <property type="term" value="P:creatine biosynthetic process"/>
    <property type="evidence" value="ECO:0007669"/>
    <property type="project" value="TreeGrafter"/>
</dbReference>
<evidence type="ECO:0000313" key="1">
    <source>
        <dbReference type="EMBL" id="CAH1248790.1"/>
    </source>
</evidence>
<organism evidence="1 2">
    <name type="scientific">Branchiostoma lanceolatum</name>
    <name type="common">Common lancelet</name>
    <name type="synonym">Amphioxus lanceolatum</name>
    <dbReference type="NCBI Taxonomy" id="7740"/>
    <lineage>
        <taxon>Eukaryota</taxon>
        <taxon>Metazoa</taxon>
        <taxon>Chordata</taxon>
        <taxon>Cephalochordata</taxon>
        <taxon>Leptocardii</taxon>
        <taxon>Amphioxiformes</taxon>
        <taxon>Branchiostomatidae</taxon>
        <taxon>Branchiostoma</taxon>
    </lineage>
</organism>
<evidence type="ECO:0000313" key="2">
    <source>
        <dbReference type="Proteomes" id="UP000838412"/>
    </source>
</evidence>
<proteinExistence type="predicted"/>
<reference evidence="1" key="1">
    <citation type="submission" date="2022-01" db="EMBL/GenBank/DDBJ databases">
        <authorList>
            <person name="Braso-Vives M."/>
        </authorList>
    </citation>
    <scope>NUCLEOTIDE SEQUENCE</scope>
</reference>
<dbReference type="EMBL" id="OV696702">
    <property type="protein sequence ID" value="CAH1248790.1"/>
    <property type="molecule type" value="Genomic_DNA"/>
</dbReference>